<dbReference type="RefSeq" id="WP_134484603.1">
    <property type="nucleotide sequence ID" value="NZ_LR216287.1"/>
</dbReference>
<keyword evidence="2" id="KW-1185">Reference proteome</keyword>
<accession>A0A484IE37</accession>
<evidence type="ECO:0000313" key="2">
    <source>
        <dbReference type="Proteomes" id="UP000294299"/>
    </source>
</evidence>
<sequence>MNKIERQPTEGITFRIPSSLLSKLRQESQKKHVSLNTLVNQIFKEHTEWHMYAAQAKLHQVPKNTLSRLIDKLTESELSDVAIDMAKKDFVEVGLLLRGEFTISSFIDIVENWSKISAFPYKYEIKENVHTFIIQHDMGKKYSLLIKEIYSYLLQETFQKKFEFIITDNTIVFKFSDPY</sequence>
<dbReference type="AlphaFoldDB" id="A0A484IE37"/>
<dbReference type="OrthoDB" id="7478at2157"/>
<dbReference type="Proteomes" id="UP000294299">
    <property type="component" value="Chromosome NFRAN"/>
</dbReference>
<name>A0A484IE37_9ARCH</name>
<organism evidence="1 2">
    <name type="scientific">Candidatus Nitrosocosmicus franklandianus</name>
    <dbReference type="NCBI Taxonomy" id="1798806"/>
    <lineage>
        <taxon>Archaea</taxon>
        <taxon>Nitrososphaerota</taxon>
        <taxon>Nitrososphaeria</taxon>
        <taxon>Nitrososphaerales</taxon>
        <taxon>Nitrososphaeraceae</taxon>
        <taxon>Candidatus Nitrosocosmicus</taxon>
    </lineage>
</organism>
<dbReference type="KEGG" id="nfn:NFRAN_2055"/>
<evidence type="ECO:0000313" key="1">
    <source>
        <dbReference type="EMBL" id="VFJ14377.1"/>
    </source>
</evidence>
<reference evidence="1 2" key="1">
    <citation type="submission" date="2019-02" db="EMBL/GenBank/DDBJ databases">
        <authorList>
            <person name="Lehtovirta-Morley E L."/>
        </authorList>
    </citation>
    <scope>NUCLEOTIDE SEQUENCE [LARGE SCALE GENOMIC DNA]</scope>
    <source>
        <strain evidence="1">NFRAN1</strain>
    </source>
</reference>
<protein>
    <submittedName>
        <fullName evidence="1">Uncharacterized protein</fullName>
    </submittedName>
</protein>
<dbReference type="EMBL" id="LR216287">
    <property type="protein sequence ID" value="VFJ14377.1"/>
    <property type="molecule type" value="Genomic_DNA"/>
</dbReference>
<dbReference type="GeneID" id="39421334"/>
<gene>
    <name evidence="1" type="ORF">NFRAN_2055</name>
</gene>
<proteinExistence type="predicted"/>